<reference evidence="1" key="1">
    <citation type="submission" date="2016-10" db="EMBL/GenBank/DDBJ databases">
        <title>Sequence of Gallionella enrichment culture.</title>
        <authorList>
            <person name="Poehlein A."/>
            <person name="Muehling M."/>
            <person name="Daniel R."/>
        </authorList>
    </citation>
    <scope>NUCLEOTIDE SEQUENCE</scope>
</reference>
<comment type="caution">
    <text evidence="1">The sequence shown here is derived from an EMBL/GenBank/DDBJ whole genome shotgun (WGS) entry which is preliminary data.</text>
</comment>
<gene>
    <name evidence="1" type="ORF">GALL_68290</name>
</gene>
<dbReference type="EMBL" id="MLJW01000020">
    <property type="protein sequence ID" value="OIR11336.1"/>
    <property type="molecule type" value="Genomic_DNA"/>
</dbReference>
<proteinExistence type="predicted"/>
<dbReference type="AlphaFoldDB" id="A0A1J5T510"/>
<name>A0A1J5T510_9ZZZZ</name>
<accession>A0A1J5T510</accession>
<sequence>MKKAHARLVEIFCRLMESSMPLITAITLADAINLPE</sequence>
<protein>
    <submittedName>
        <fullName evidence="1">Uncharacterized protein</fullName>
    </submittedName>
</protein>
<evidence type="ECO:0000313" key="1">
    <source>
        <dbReference type="EMBL" id="OIR11336.1"/>
    </source>
</evidence>
<organism evidence="1">
    <name type="scientific">mine drainage metagenome</name>
    <dbReference type="NCBI Taxonomy" id="410659"/>
    <lineage>
        <taxon>unclassified sequences</taxon>
        <taxon>metagenomes</taxon>
        <taxon>ecological metagenomes</taxon>
    </lineage>
</organism>